<feature type="repeat" description="Solcar" evidence="9">
    <location>
        <begin position="11"/>
        <end position="116"/>
    </location>
</feature>
<evidence type="ECO:0000256" key="9">
    <source>
        <dbReference type="PROSITE-ProRule" id="PRU00282"/>
    </source>
</evidence>
<keyword evidence="5" id="KW-0677">Repeat</keyword>
<comment type="similarity">
    <text evidence="2 10">Belongs to the mitochondrial carrier (TC 2.A.29) family.</text>
</comment>
<dbReference type="PANTHER" id="PTHR45624:SF10">
    <property type="entry name" value="SLC (SOLUTE CARRIER) HOMOLOG"/>
    <property type="match status" value="1"/>
</dbReference>
<dbReference type="PANTHER" id="PTHR45624">
    <property type="entry name" value="MITOCHONDRIAL BASIC AMINO ACIDS TRANSPORTER-RELATED"/>
    <property type="match status" value="1"/>
</dbReference>
<dbReference type="PROSITE" id="PS50920">
    <property type="entry name" value="SOLCAR"/>
    <property type="match status" value="3"/>
</dbReference>
<gene>
    <name evidence="11" type="ORF">AKO1_003130</name>
</gene>
<dbReference type="EMBL" id="JAOPGA020001148">
    <property type="protein sequence ID" value="KAL0485571.1"/>
    <property type="molecule type" value="Genomic_DNA"/>
</dbReference>
<protein>
    <submittedName>
        <fullName evidence="11">Mitochondrial substrate carrier family protein S</fullName>
    </submittedName>
</protein>
<comment type="caution">
    <text evidence="11">The sequence shown here is derived from an EMBL/GenBank/DDBJ whole genome shotgun (WGS) entry which is preliminary data.</text>
</comment>
<evidence type="ECO:0000256" key="6">
    <source>
        <dbReference type="ARBA" id="ARBA00022989"/>
    </source>
</evidence>
<feature type="repeat" description="Solcar" evidence="9">
    <location>
        <begin position="229"/>
        <end position="313"/>
    </location>
</feature>
<keyword evidence="12" id="KW-1185">Reference proteome</keyword>
<dbReference type="Gene3D" id="1.50.40.10">
    <property type="entry name" value="Mitochondrial carrier domain"/>
    <property type="match status" value="1"/>
</dbReference>
<name>A0AAW2ZA45_9EUKA</name>
<dbReference type="GO" id="GO:0031966">
    <property type="term" value="C:mitochondrial membrane"/>
    <property type="evidence" value="ECO:0007669"/>
    <property type="project" value="UniProtKB-SubCell"/>
</dbReference>
<sequence>MSEPKQGSFLYHAISECAAGSIGGMAGVLVGHPWDTVRVRLQVHSSITNNESSKDLSHLMNRNTSSRQKLSFTSIFKGTVQNEGFWSLYRGVTAPLIGEMANNCVLFGIYGGLLRPLLKNLNLPEYALDFGSGALAGLCISPIVQPTELIKIRLQVNTNKLNELLPGQRGFWDCAQHVYKTQNGMIRGLFSGFSATLVRELYFNGLYFAVYEKCKRMYRSQHNIERGDESVYMLLMSGGIAGTTAWALSYPTDVIKSVMQADENRHIQRKTMRQYYVDCYKKGTLWKGLVPTLLRAYPVNAVTFLFYELVSRGLSN</sequence>
<keyword evidence="4 9" id="KW-0812">Transmembrane</keyword>
<organism evidence="11 12">
    <name type="scientific">Acrasis kona</name>
    <dbReference type="NCBI Taxonomy" id="1008807"/>
    <lineage>
        <taxon>Eukaryota</taxon>
        <taxon>Discoba</taxon>
        <taxon>Heterolobosea</taxon>
        <taxon>Tetramitia</taxon>
        <taxon>Eutetramitia</taxon>
        <taxon>Acrasidae</taxon>
        <taxon>Acrasis</taxon>
    </lineage>
</organism>
<accession>A0AAW2ZA45</accession>
<comment type="subcellular location">
    <subcellularLocation>
        <location evidence="1">Mitochondrion membrane</location>
        <topology evidence="1">Multi-pass membrane protein</topology>
    </subcellularLocation>
</comment>
<dbReference type="SUPFAM" id="SSF103506">
    <property type="entry name" value="Mitochondrial carrier"/>
    <property type="match status" value="1"/>
</dbReference>
<evidence type="ECO:0000313" key="12">
    <source>
        <dbReference type="Proteomes" id="UP001431209"/>
    </source>
</evidence>
<evidence type="ECO:0000256" key="1">
    <source>
        <dbReference type="ARBA" id="ARBA00004225"/>
    </source>
</evidence>
<evidence type="ECO:0000256" key="3">
    <source>
        <dbReference type="ARBA" id="ARBA00022448"/>
    </source>
</evidence>
<dbReference type="InterPro" id="IPR018108">
    <property type="entry name" value="MCP_transmembrane"/>
</dbReference>
<keyword evidence="7" id="KW-0496">Mitochondrion</keyword>
<keyword evidence="3 10" id="KW-0813">Transport</keyword>
<evidence type="ECO:0000256" key="4">
    <source>
        <dbReference type="ARBA" id="ARBA00022692"/>
    </source>
</evidence>
<dbReference type="GO" id="GO:0022857">
    <property type="term" value="F:transmembrane transporter activity"/>
    <property type="evidence" value="ECO:0007669"/>
    <property type="project" value="TreeGrafter"/>
</dbReference>
<proteinExistence type="inferred from homology"/>
<evidence type="ECO:0000256" key="8">
    <source>
        <dbReference type="ARBA" id="ARBA00023136"/>
    </source>
</evidence>
<dbReference type="Proteomes" id="UP001431209">
    <property type="component" value="Unassembled WGS sequence"/>
</dbReference>
<keyword evidence="6" id="KW-1133">Transmembrane helix</keyword>
<keyword evidence="8 9" id="KW-0472">Membrane</keyword>
<evidence type="ECO:0000256" key="5">
    <source>
        <dbReference type="ARBA" id="ARBA00022737"/>
    </source>
</evidence>
<dbReference type="AlphaFoldDB" id="A0AAW2ZA45"/>
<dbReference type="InterPro" id="IPR050567">
    <property type="entry name" value="Mitochondrial_Carrier"/>
</dbReference>
<evidence type="ECO:0000256" key="2">
    <source>
        <dbReference type="ARBA" id="ARBA00006375"/>
    </source>
</evidence>
<dbReference type="InterPro" id="IPR002067">
    <property type="entry name" value="MCP"/>
</dbReference>
<dbReference type="Pfam" id="PF00153">
    <property type="entry name" value="Mito_carr"/>
    <property type="match status" value="3"/>
</dbReference>
<evidence type="ECO:0000256" key="10">
    <source>
        <dbReference type="RuleBase" id="RU000488"/>
    </source>
</evidence>
<reference evidence="11 12" key="1">
    <citation type="submission" date="2024-03" db="EMBL/GenBank/DDBJ databases">
        <title>The Acrasis kona genome and developmental transcriptomes reveal deep origins of eukaryotic multicellular pathways.</title>
        <authorList>
            <person name="Sheikh S."/>
            <person name="Fu C.-J."/>
            <person name="Brown M.W."/>
            <person name="Baldauf S.L."/>
        </authorList>
    </citation>
    <scope>NUCLEOTIDE SEQUENCE [LARGE SCALE GENOMIC DNA]</scope>
    <source>
        <strain evidence="11 12">ATCC MYA-3509</strain>
    </source>
</reference>
<dbReference type="InterPro" id="IPR023395">
    <property type="entry name" value="MCP_dom_sf"/>
</dbReference>
<evidence type="ECO:0000313" key="11">
    <source>
        <dbReference type="EMBL" id="KAL0485571.1"/>
    </source>
</evidence>
<feature type="repeat" description="Solcar" evidence="9">
    <location>
        <begin position="124"/>
        <end position="217"/>
    </location>
</feature>
<dbReference type="PRINTS" id="PR00926">
    <property type="entry name" value="MITOCARRIER"/>
</dbReference>
<evidence type="ECO:0000256" key="7">
    <source>
        <dbReference type="ARBA" id="ARBA00023128"/>
    </source>
</evidence>